<protein>
    <submittedName>
        <fullName evidence="10">Efflux ABC transporter, ATP-binding protein</fullName>
    </submittedName>
</protein>
<dbReference type="GO" id="GO:0016887">
    <property type="term" value="F:ATP hydrolysis activity"/>
    <property type="evidence" value="ECO:0007669"/>
    <property type="project" value="InterPro"/>
</dbReference>
<dbReference type="InterPro" id="IPR017871">
    <property type="entry name" value="ABC_transporter-like_CS"/>
</dbReference>
<dbReference type="InterPro" id="IPR005894">
    <property type="entry name" value="DrrA"/>
</dbReference>
<feature type="domain" description="ABC transporter" evidence="9">
    <location>
        <begin position="5"/>
        <end position="236"/>
    </location>
</feature>
<comment type="similarity">
    <text evidence="8">Belongs to the ABC transporter superfamily. Drug exporter-1 (DrugE1) (TC 3.A.1.105) family.</text>
</comment>
<evidence type="ECO:0000256" key="4">
    <source>
        <dbReference type="ARBA" id="ARBA00022741"/>
    </source>
</evidence>
<dbReference type="PANTHER" id="PTHR43582:SF4">
    <property type="entry name" value="ANTIBIOTIC RESISTANCE ABC TRANSPORTER ATP-BINDING PROTEIN"/>
    <property type="match status" value="1"/>
</dbReference>
<dbReference type="GO" id="GO:1900753">
    <property type="term" value="P:doxorubicin transport"/>
    <property type="evidence" value="ECO:0007669"/>
    <property type="project" value="InterPro"/>
</dbReference>
<dbReference type="PROSITE" id="PS00211">
    <property type="entry name" value="ABC_TRANSPORTER_1"/>
    <property type="match status" value="1"/>
</dbReference>
<keyword evidence="5 10" id="KW-0067">ATP-binding</keyword>
<evidence type="ECO:0000256" key="3">
    <source>
        <dbReference type="ARBA" id="ARBA00022475"/>
    </source>
</evidence>
<dbReference type="EMBL" id="CP058998">
    <property type="protein sequence ID" value="QLJ52713.1"/>
    <property type="molecule type" value="Genomic_DNA"/>
</dbReference>
<keyword evidence="6" id="KW-1278">Translocase</keyword>
<gene>
    <name evidence="10" type="ORF">Sv326_0538</name>
</gene>
<sequence length="327" mass="36877">MTNVIETNKLTRKFNGFTAVDSVNLQIKEGELFGLLGPNGAGKTTTLSMLSTILKPTSGTAEVNGFDVDTQQDEVRNSIGIVFQDPSLDDELTAYENLDFHGMIYGMPADERKQRIKEVIELVDLSEKINMQVKKFSGGMKRRLEIARGLIHHPKVLFLDEPTLGLDPQTRRNIWDHIIEMNKSEKVTVVLTTHYMEEADSLCERVAVIDHGKIIALDTPEKLKHSIGGDIISLEADPGLLPHLKKIKNIKKIKNMNGEMNISAEDAEHVIPIIFDIAQKNKLEIHSISLRHPTLEDVFLQLTGKSIREEKAGVLDRFRTRIRSRNR</sequence>
<dbReference type="NCBIfam" id="TIGR01188">
    <property type="entry name" value="drrA"/>
    <property type="match status" value="1"/>
</dbReference>
<accession>A0A7D5XER3</accession>
<dbReference type="InterPro" id="IPR027417">
    <property type="entry name" value="P-loop_NTPase"/>
</dbReference>
<evidence type="ECO:0000313" key="11">
    <source>
        <dbReference type="Proteomes" id="UP000510821"/>
    </source>
</evidence>
<dbReference type="GO" id="GO:0005524">
    <property type="term" value="F:ATP binding"/>
    <property type="evidence" value="ECO:0007669"/>
    <property type="project" value="UniProtKB-KW"/>
</dbReference>
<name>A0A7D5XER3_FERL1</name>
<dbReference type="InterPro" id="IPR003439">
    <property type="entry name" value="ABC_transporter-like_ATP-bd"/>
</dbReference>
<evidence type="ECO:0000256" key="1">
    <source>
        <dbReference type="ARBA" id="ARBA00004413"/>
    </source>
</evidence>
<dbReference type="AlphaFoldDB" id="A0A7D5XER3"/>
<dbReference type="InterPro" id="IPR025302">
    <property type="entry name" value="DrrA1/2-like_C"/>
</dbReference>
<evidence type="ECO:0000259" key="9">
    <source>
        <dbReference type="PROSITE" id="PS50893"/>
    </source>
</evidence>
<evidence type="ECO:0000256" key="8">
    <source>
        <dbReference type="ARBA" id="ARBA00049985"/>
    </source>
</evidence>
<keyword evidence="7" id="KW-0472">Membrane</keyword>
<dbReference type="GO" id="GO:0043215">
    <property type="term" value="P:daunorubicin transport"/>
    <property type="evidence" value="ECO:0007669"/>
    <property type="project" value="InterPro"/>
</dbReference>
<dbReference type="Pfam" id="PF13732">
    <property type="entry name" value="DrrA1-3_C"/>
    <property type="match status" value="1"/>
</dbReference>
<dbReference type="GO" id="GO:0005886">
    <property type="term" value="C:plasma membrane"/>
    <property type="evidence" value="ECO:0007669"/>
    <property type="project" value="UniProtKB-SubCell"/>
</dbReference>
<dbReference type="PROSITE" id="PS50893">
    <property type="entry name" value="ABC_TRANSPORTER_2"/>
    <property type="match status" value="1"/>
</dbReference>
<dbReference type="SMART" id="SM00382">
    <property type="entry name" value="AAA"/>
    <property type="match status" value="1"/>
</dbReference>
<evidence type="ECO:0000256" key="2">
    <source>
        <dbReference type="ARBA" id="ARBA00022448"/>
    </source>
</evidence>
<keyword evidence="4" id="KW-0547">Nucleotide-binding</keyword>
<dbReference type="KEGG" id="flt:Sv326_0538"/>
<dbReference type="Pfam" id="PF00005">
    <property type="entry name" value="ABC_tran"/>
    <property type="match status" value="1"/>
</dbReference>
<keyword evidence="3" id="KW-1003">Cell membrane</keyword>
<dbReference type="InterPro" id="IPR003593">
    <property type="entry name" value="AAA+_ATPase"/>
</dbReference>
<reference evidence="11" key="1">
    <citation type="submission" date="2020-07" db="EMBL/GenBank/DDBJ databases">
        <title>Metabolic diversity and evolutionary history of the archaeal phylum ###Micrarchaeota### uncovered from a freshwater lake metagenome.</title>
        <authorList>
            <person name="Kadnikov V.V."/>
            <person name="Savvichev A.S."/>
            <person name="Mardanov A.V."/>
            <person name="Beletsky A.V."/>
            <person name="Chupakov A.V."/>
            <person name="Kokryatskaya N.M."/>
            <person name="Pimenov N.V."/>
            <person name="Ravin N.V."/>
        </authorList>
    </citation>
    <scope>NUCLEOTIDE SEQUENCE [LARGE SCALE GENOMIC DNA]</scope>
</reference>
<proteinExistence type="inferred from homology"/>
<dbReference type="FunFam" id="3.40.50.300:FF:000589">
    <property type="entry name" value="ABC transporter, ATP-binding subunit"/>
    <property type="match status" value="1"/>
</dbReference>
<dbReference type="SUPFAM" id="SSF52540">
    <property type="entry name" value="P-loop containing nucleoside triphosphate hydrolases"/>
    <property type="match status" value="1"/>
</dbReference>
<dbReference type="Proteomes" id="UP000510821">
    <property type="component" value="Chromosome"/>
</dbReference>
<dbReference type="Gene3D" id="3.40.50.300">
    <property type="entry name" value="P-loop containing nucleotide triphosphate hydrolases"/>
    <property type="match status" value="1"/>
</dbReference>
<evidence type="ECO:0000313" key="10">
    <source>
        <dbReference type="EMBL" id="QLJ52713.1"/>
    </source>
</evidence>
<dbReference type="PANTHER" id="PTHR43582">
    <property type="entry name" value="LINEARMYCIN RESISTANCE ATP-BINDING PROTEIN LNRL"/>
    <property type="match status" value="1"/>
</dbReference>
<evidence type="ECO:0000256" key="5">
    <source>
        <dbReference type="ARBA" id="ARBA00022840"/>
    </source>
</evidence>
<evidence type="ECO:0000256" key="7">
    <source>
        <dbReference type="ARBA" id="ARBA00023136"/>
    </source>
</evidence>
<keyword evidence="2" id="KW-0813">Transport</keyword>
<evidence type="ECO:0000256" key="6">
    <source>
        <dbReference type="ARBA" id="ARBA00022967"/>
    </source>
</evidence>
<organism evidence="10 11">
    <name type="scientific">Fermentimicrarchaeum limneticum</name>
    <dbReference type="NCBI Taxonomy" id="2795018"/>
    <lineage>
        <taxon>Archaea</taxon>
        <taxon>Candidatus Micrarchaeota</taxon>
        <taxon>Candidatus Fermentimicrarchaeales</taxon>
        <taxon>Candidatus Fermentimicrarchaeaceae</taxon>
        <taxon>Candidatus Fermentimicrarchaeum</taxon>
    </lineage>
</organism>
<comment type="subcellular location">
    <subcellularLocation>
        <location evidence="1">Cell membrane</location>
        <topology evidence="1">Peripheral membrane protein</topology>
        <orientation evidence="1">Cytoplasmic side</orientation>
    </subcellularLocation>
</comment>